<organism evidence="1 2">
    <name type="scientific">Pseudobacteroides cellulosolvens ATCC 35603 = DSM 2933</name>
    <dbReference type="NCBI Taxonomy" id="398512"/>
    <lineage>
        <taxon>Bacteria</taxon>
        <taxon>Bacillati</taxon>
        <taxon>Bacillota</taxon>
        <taxon>Clostridia</taxon>
        <taxon>Eubacteriales</taxon>
        <taxon>Oscillospiraceae</taxon>
        <taxon>Pseudobacteroides</taxon>
    </lineage>
</organism>
<gene>
    <name evidence="1" type="ORF">Bccel_1149</name>
</gene>
<dbReference type="RefSeq" id="WP_036940625.1">
    <property type="nucleotide sequence ID" value="NZ_JQKC01000013.1"/>
</dbReference>
<reference evidence="2" key="1">
    <citation type="submission" date="2015-07" db="EMBL/GenBank/DDBJ databases">
        <title>Near-Complete Genome Sequence of the Cellulolytic Bacterium Bacteroides (Pseudobacteroides) cellulosolvens ATCC 35603.</title>
        <authorList>
            <person name="Dassa B."/>
            <person name="Utturkar S.M."/>
            <person name="Klingeman D.M."/>
            <person name="Hurt R.A."/>
            <person name="Keller M."/>
            <person name="Xu J."/>
            <person name="Reddy Y.H.K."/>
            <person name="Borovok I."/>
            <person name="Grinberg I.R."/>
            <person name="Lamed R."/>
            <person name="Zhivin O."/>
            <person name="Bayer E.A."/>
            <person name="Brown S.D."/>
        </authorList>
    </citation>
    <scope>NUCLEOTIDE SEQUENCE [LARGE SCALE GENOMIC DNA]</scope>
    <source>
        <strain evidence="2">DSM 2933</strain>
    </source>
</reference>
<evidence type="ECO:0000313" key="1">
    <source>
        <dbReference type="EMBL" id="KNY25889.1"/>
    </source>
</evidence>
<keyword evidence="2" id="KW-1185">Reference proteome</keyword>
<dbReference type="AlphaFoldDB" id="A0A0L6JJF9"/>
<dbReference type="Proteomes" id="UP000036923">
    <property type="component" value="Unassembled WGS sequence"/>
</dbReference>
<protein>
    <submittedName>
        <fullName evidence="1">Uncharacterized protein</fullName>
    </submittedName>
</protein>
<accession>A0A0L6JJF9</accession>
<sequence>MHCIRGFIGKEEIIKAFTDNWVEAKPVTLYQGLAIIFLTRKLYDDIEELANSKIDTEYSQFFEYLSPSIYEILVQESRKGKLAYIETDYFGGCGSQSAILFENSKIKIQPIETETLWDEKTYNYYHKPEGEKAINVVLKELGVYKVKGKDEFDSIGLGNYRHMD</sequence>
<comment type="caution">
    <text evidence="1">The sequence shown here is derived from an EMBL/GenBank/DDBJ whole genome shotgun (WGS) entry which is preliminary data.</text>
</comment>
<dbReference type="eggNOG" id="ENOG5032T13">
    <property type="taxonomic scope" value="Bacteria"/>
</dbReference>
<proteinExistence type="predicted"/>
<dbReference type="EMBL" id="LGTC01000001">
    <property type="protein sequence ID" value="KNY25889.1"/>
    <property type="molecule type" value="Genomic_DNA"/>
</dbReference>
<dbReference type="OrthoDB" id="185939at2"/>
<dbReference type="STRING" id="398512.Bccel_1149"/>
<evidence type="ECO:0000313" key="2">
    <source>
        <dbReference type="Proteomes" id="UP000036923"/>
    </source>
</evidence>
<name>A0A0L6JJF9_9FIRM</name>